<dbReference type="InterPro" id="IPR050736">
    <property type="entry name" value="Sensor_HK_Regulatory"/>
</dbReference>
<dbReference type="GO" id="GO:0000155">
    <property type="term" value="F:phosphorelay sensor kinase activity"/>
    <property type="evidence" value="ECO:0007669"/>
    <property type="project" value="InterPro"/>
</dbReference>
<evidence type="ECO:0000313" key="8">
    <source>
        <dbReference type="EMBL" id="GGE51938.1"/>
    </source>
</evidence>
<evidence type="ECO:0000256" key="1">
    <source>
        <dbReference type="ARBA" id="ARBA00000085"/>
    </source>
</evidence>
<dbReference type="RefSeq" id="WP_132529833.1">
    <property type="nucleotide sequence ID" value="NZ_BMJO01000003.1"/>
</dbReference>
<dbReference type="InterPro" id="IPR003661">
    <property type="entry name" value="HisK_dim/P_dom"/>
</dbReference>
<keyword evidence="6" id="KW-0902">Two-component regulatory system</keyword>
<dbReference type="InterPro" id="IPR036097">
    <property type="entry name" value="HisK_dim/P_sf"/>
</dbReference>
<keyword evidence="3" id="KW-0597">Phosphoprotein</keyword>
<dbReference type="Pfam" id="PF02518">
    <property type="entry name" value="HATPase_c"/>
    <property type="match status" value="1"/>
</dbReference>
<dbReference type="Gene3D" id="1.10.287.130">
    <property type="match status" value="1"/>
</dbReference>
<dbReference type="InterPro" id="IPR005467">
    <property type="entry name" value="His_kinase_dom"/>
</dbReference>
<organism evidence="9 10">
    <name type="scientific">Pedobacter psychrotolerans</name>
    <dbReference type="NCBI Taxonomy" id="1843235"/>
    <lineage>
        <taxon>Bacteria</taxon>
        <taxon>Pseudomonadati</taxon>
        <taxon>Bacteroidota</taxon>
        <taxon>Sphingobacteriia</taxon>
        <taxon>Sphingobacteriales</taxon>
        <taxon>Sphingobacteriaceae</taxon>
        <taxon>Pedobacter</taxon>
    </lineage>
</organism>
<evidence type="ECO:0000259" key="7">
    <source>
        <dbReference type="PROSITE" id="PS50109"/>
    </source>
</evidence>
<comment type="caution">
    <text evidence="9">The sequence shown here is derived from an EMBL/GenBank/DDBJ whole genome shotgun (WGS) entry which is preliminary data.</text>
</comment>
<evidence type="ECO:0000256" key="5">
    <source>
        <dbReference type="ARBA" id="ARBA00022777"/>
    </source>
</evidence>
<dbReference type="SMART" id="SM00387">
    <property type="entry name" value="HATPase_c"/>
    <property type="match status" value="1"/>
</dbReference>
<dbReference type="Pfam" id="PF13596">
    <property type="entry name" value="PAS_10"/>
    <property type="match status" value="1"/>
</dbReference>
<dbReference type="SUPFAM" id="SSF47384">
    <property type="entry name" value="Homodimeric domain of signal transducing histidine kinase"/>
    <property type="match status" value="1"/>
</dbReference>
<proteinExistence type="predicted"/>
<protein>
    <recommendedName>
        <fullName evidence="2">histidine kinase</fullName>
        <ecNumber evidence="2">2.7.13.3</ecNumber>
    </recommendedName>
</protein>
<name>A0A4V2RZY1_9SPHI</name>
<dbReference type="EMBL" id="SLWO01000002">
    <property type="protein sequence ID" value="TCO28810.1"/>
    <property type="molecule type" value="Genomic_DNA"/>
</dbReference>
<dbReference type="PROSITE" id="PS50109">
    <property type="entry name" value="HIS_KIN"/>
    <property type="match status" value="1"/>
</dbReference>
<dbReference type="OrthoDB" id="9766459at2"/>
<evidence type="ECO:0000256" key="6">
    <source>
        <dbReference type="ARBA" id="ARBA00023012"/>
    </source>
</evidence>
<dbReference type="PANTHER" id="PTHR43711:SF26">
    <property type="entry name" value="SENSOR HISTIDINE KINASE RCSC"/>
    <property type="match status" value="1"/>
</dbReference>
<dbReference type="InterPro" id="IPR004358">
    <property type="entry name" value="Sig_transdc_His_kin-like_C"/>
</dbReference>
<keyword evidence="5 9" id="KW-0418">Kinase</keyword>
<dbReference type="Proteomes" id="UP000295684">
    <property type="component" value="Unassembled WGS sequence"/>
</dbReference>
<dbReference type="EC" id="2.7.13.3" evidence="2"/>
<feature type="domain" description="Histidine kinase" evidence="7">
    <location>
        <begin position="146"/>
        <end position="359"/>
    </location>
</feature>
<gene>
    <name evidence="9" type="ORF">EV200_102227</name>
    <name evidence="8" type="ORF">GCM10011413_17820</name>
</gene>
<reference evidence="8" key="1">
    <citation type="journal article" date="2014" name="Int. J. Syst. Evol. Microbiol.">
        <title>Complete genome of a new Firmicutes species belonging to the dominant human colonic microbiota ('Ruminococcus bicirculans') reveals two chromosomes and a selective capacity to utilize plant glucans.</title>
        <authorList>
            <consortium name="NISC Comparative Sequencing Program"/>
            <person name="Wegmann U."/>
            <person name="Louis P."/>
            <person name="Goesmann A."/>
            <person name="Henrissat B."/>
            <person name="Duncan S.H."/>
            <person name="Flint H.J."/>
        </authorList>
    </citation>
    <scope>NUCLEOTIDE SEQUENCE</scope>
    <source>
        <strain evidence="8">CGMCC 1.15644</strain>
    </source>
</reference>
<dbReference type="EMBL" id="BMJO01000003">
    <property type="protein sequence ID" value="GGE51938.1"/>
    <property type="molecule type" value="Genomic_DNA"/>
</dbReference>
<dbReference type="Gene3D" id="3.30.450.20">
    <property type="entry name" value="PAS domain"/>
    <property type="match status" value="1"/>
</dbReference>
<evidence type="ECO:0000313" key="11">
    <source>
        <dbReference type="Proteomes" id="UP000622648"/>
    </source>
</evidence>
<dbReference type="SUPFAM" id="SSF55874">
    <property type="entry name" value="ATPase domain of HSP90 chaperone/DNA topoisomerase II/histidine kinase"/>
    <property type="match status" value="1"/>
</dbReference>
<dbReference type="Gene3D" id="3.30.565.10">
    <property type="entry name" value="Histidine kinase-like ATPase, C-terminal domain"/>
    <property type="match status" value="1"/>
</dbReference>
<dbReference type="PRINTS" id="PR00344">
    <property type="entry name" value="BCTRLSENSOR"/>
</dbReference>
<evidence type="ECO:0000313" key="10">
    <source>
        <dbReference type="Proteomes" id="UP000295684"/>
    </source>
</evidence>
<evidence type="ECO:0000256" key="3">
    <source>
        <dbReference type="ARBA" id="ARBA00022553"/>
    </source>
</evidence>
<reference evidence="8" key="4">
    <citation type="submission" date="2024-05" db="EMBL/GenBank/DDBJ databases">
        <authorList>
            <person name="Sun Q."/>
            <person name="Zhou Y."/>
        </authorList>
    </citation>
    <scope>NUCLEOTIDE SEQUENCE</scope>
    <source>
        <strain evidence="8">CGMCC 1.15644</strain>
    </source>
</reference>
<accession>A0A4V2RZY1</accession>
<dbReference type="Proteomes" id="UP000622648">
    <property type="component" value="Unassembled WGS sequence"/>
</dbReference>
<dbReference type="SUPFAM" id="SSF55785">
    <property type="entry name" value="PYP-like sensor domain (PAS domain)"/>
    <property type="match status" value="1"/>
</dbReference>
<comment type="catalytic activity">
    <reaction evidence="1">
        <text>ATP + protein L-histidine = ADP + protein N-phospho-L-histidine.</text>
        <dbReference type="EC" id="2.7.13.3"/>
    </reaction>
</comment>
<keyword evidence="11" id="KW-1185">Reference proteome</keyword>
<evidence type="ECO:0000256" key="4">
    <source>
        <dbReference type="ARBA" id="ARBA00022679"/>
    </source>
</evidence>
<evidence type="ECO:0000313" key="9">
    <source>
        <dbReference type="EMBL" id="TCO28810.1"/>
    </source>
</evidence>
<dbReference type="PANTHER" id="PTHR43711">
    <property type="entry name" value="TWO-COMPONENT HISTIDINE KINASE"/>
    <property type="match status" value="1"/>
</dbReference>
<evidence type="ECO:0000256" key="2">
    <source>
        <dbReference type="ARBA" id="ARBA00012438"/>
    </source>
</evidence>
<sequence>MQDKNSKISELIELNDELENYFRNTIIPQLFVDSNLVLRKFTPPAMKQFKLHQSDIGKSITEVKDNFRFPSIVDNIEQVINTGELLEKEIQTIDMRWFQMNILPYIVMQENKTNGVIITFIDITSRIRDLKEQEKLIMEHELLLDTISHDIKTPLTSLGLTIEMLKKVPEKGMEKFPVLLEKIETGLLKIKGIIIDLTDARKTEHHYKAIEELLDIEQIVEDVRLTLASQILESNAIIKWEVAHSEIVFVRRKLRSVLYNLINNSIKYKSAGREPKILIKTYIEGDYFVLSVSDNGRGIAEDNLEKIFKKYERIANDVEGTGVGLHLVKEIVNLSGGKIEVESELDKGTVFRIYLKNQNPNISDGAADSSNKT</sequence>
<keyword evidence="4" id="KW-0808">Transferase</keyword>
<dbReference type="AlphaFoldDB" id="A0A4V2RZY1"/>
<dbReference type="Pfam" id="PF00512">
    <property type="entry name" value="HisKA"/>
    <property type="match status" value="1"/>
</dbReference>
<dbReference type="CDD" id="cd00082">
    <property type="entry name" value="HisKA"/>
    <property type="match status" value="1"/>
</dbReference>
<dbReference type="SMART" id="SM00388">
    <property type="entry name" value="HisKA"/>
    <property type="match status" value="1"/>
</dbReference>
<reference evidence="11" key="2">
    <citation type="journal article" date="2019" name="Int. J. Syst. Evol. Microbiol.">
        <title>The Global Catalogue of Microorganisms (GCM) 10K type strain sequencing project: providing services to taxonomists for standard genome sequencing and annotation.</title>
        <authorList>
            <consortium name="The Broad Institute Genomics Platform"/>
            <consortium name="The Broad Institute Genome Sequencing Center for Infectious Disease"/>
            <person name="Wu L."/>
            <person name="Ma J."/>
        </authorList>
    </citation>
    <scope>NUCLEOTIDE SEQUENCE [LARGE SCALE GENOMIC DNA]</scope>
    <source>
        <strain evidence="11">CGMCC 1.15644</strain>
    </source>
</reference>
<reference evidence="9 10" key="3">
    <citation type="submission" date="2019-03" db="EMBL/GenBank/DDBJ databases">
        <title>Genomic Encyclopedia of Type Strains, Phase IV (KMG-IV): sequencing the most valuable type-strain genomes for metagenomic binning, comparative biology and taxonomic classification.</title>
        <authorList>
            <person name="Goeker M."/>
        </authorList>
    </citation>
    <scope>NUCLEOTIDE SEQUENCE [LARGE SCALE GENOMIC DNA]</scope>
    <source>
        <strain evidence="9 10">DSM 103236</strain>
    </source>
</reference>
<dbReference type="InterPro" id="IPR035965">
    <property type="entry name" value="PAS-like_dom_sf"/>
</dbReference>
<dbReference type="InterPro" id="IPR036890">
    <property type="entry name" value="HATPase_C_sf"/>
</dbReference>
<dbReference type="InterPro" id="IPR003594">
    <property type="entry name" value="HATPase_dom"/>
</dbReference>